<dbReference type="GO" id="GO:0016491">
    <property type="term" value="F:oxidoreductase activity"/>
    <property type="evidence" value="ECO:0007669"/>
    <property type="project" value="UniProtKB-KW"/>
</dbReference>
<reference evidence="3 4" key="1">
    <citation type="submission" date="2019-11" db="EMBL/GenBank/DDBJ databases">
        <title>Paenibacillus monticola sp. nov., a novel PGPR strain isolated from mountain sample in China.</title>
        <authorList>
            <person name="Zhao Q."/>
            <person name="Li H.-P."/>
            <person name="Zhang J.-L."/>
        </authorList>
    </citation>
    <scope>NUCLEOTIDE SEQUENCE [LARGE SCALE GENOMIC DNA]</scope>
    <source>
        <strain evidence="3 4">LC-T2</strain>
    </source>
</reference>
<dbReference type="InterPro" id="IPR002347">
    <property type="entry name" value="SDR_fam"/>
</dbReference>
<evidence type="ECO:0000313" key="4">
    <source>
        <dbReference type="Proteomes" id="UP000463051"/>
    </source>
</evidence>
<dbReference type="SUPFAM" id="SSF51735">
    <property type="entry name" value="NAD(P)-binding Rossmann-fold domains"/>
    <property type="match status" value="1"/>
</dbReference>
<dbReference type="InterPro" id="IPR036291">
    <property type="entry name" value="NAD(P)-bd_dom_sf"/>
</dbReference>
<keyword evidence="2" id="KW-0560">Oxidoreductase</keyword>
<dbReference type="PANTHER" id="PTHR24320">
    <property type="entry name" value="RETINOL DEHYDROGENASE"/>
    <property type="match status" value="1"/>
</dbReference>
<evidence type="ECO:0000313" key="3">
    <source>
        <dbReference type="EMBL" id="MRN56913.1"/>
    </source>
</evidence>
<gene>
    <name evidence="3" type="ORF">GJB61_28590</name>
</gene>
<comment type="caution">
    <text evidence="3">The sequence shown here is derived from an EMBL/GenBank/DDBJ whole genome shotgun (WGS) entry which is preliminary data.</text>
</comment>
<keyword evidence="4" id="KW-1185">Reference proteome</keyword>
<accession>A0A7X2HCE4</accession>
<sequence length="316" mass="34874">MVNEATSNTKTFIITGGNTGLGYKCAENIAKDNKNNQIVIACRNATKAQEAVNSLIKETGNDNIISLELDLSSLESVRDFVSHFMDAKLPPLYAIVCNAGIQVVNKAQYTKDGFELTFGVNHLGHFLLVNMLLENIADTGRIVFVSSGTHDPLQKTGMPEPKYENARLLAYPKGIDSNEEIGSIGRRNYTNSKLCNIYCTYELAERITQQMNKNITVNAFDPGLMPGTGLARSYSPLLRFVSKYILSLLILVHPNVNTIGKSGKALASLVTKPELDTTTGKYFEGTKEIQSSVLSYSKENREDLWRTSVELTAFNQ</sequence>
<dbReference type="AlphaFoldDB" id="A0A7X2HCE4"/>
<comment type="similarity">
    <text evidence="1">Belongs to the short-chain dehydrogenases/reductases (SDR) family.</text>
</comment>
<protein>
    <submittedName>
        <fullName evidence="3">SDR family NAD(P)-dependent oxidoreductase</fullName>
    </submittedName>
</protein>
<dbReference type="RefSeq" id="WP_154122447.1">
    <property type="nucleotide sequence ID" value="NZ_WJXB01000017.1"/>
</dbReference>
<organism evidence="3 4">
    <name type="scientific">Paenibacillus monticola</name>
    <dbReference type="NCBI Taxonomy" id="2666075"/>
    <lineage>
        <taxon>Bacteria</taxon>
        <taxon>Bacillati</taxon>
        <taxon>Bacillota</taxon>
        <taxon>Bacilli</taxon>
        <taxon>Bacillales</taxon>
        <taxon>Paenibacillaceae</taxon>
        <taxon>Paenibacillus</taxon>
    </lineage>
</organism>
<evidence type="ECO:0000256" key="1">
    <source>
        <dbReference type="ARBA" id="ARBA00006484"/>
    </source>
</evidence>
<dbReference type="Proteomes" id="UP000463051">
    <property type="component" value="Unassembled WGS sequence"/>
</dbReference>
<evidence type="ECO:0000256" key="2">
    <source>
        <dbReference type="ARBA" id="ARBA00023002"/>
    </source>
</evidence>
<dbReference type="Gene3D" id="3.40.50.720">
    <property type="entry name" value="NAD(P)-binding Rossmann-like Domain"/>
    <property type="match status" value="1"/>
</dbReference>
<dbReference type="PANTHER" id="PTHR24320:SF152">
    <property type="entry name" value="SHORT-CHAIN DEHYDROGENASE_REDUCTASE FAMILY PROTEIN"/>
    <property type="match status" value="1"/>
</dbReference>
<proteinExistence type="inferred from homology"/>
<dbReference type="PRINTS" id="PR00081">
    <property type="entry name" value="GDHRDH"/>
</dbReference>
<dbReference type="Pfam" id="PF00106">
    <property type="entry name" value="adh_short"/>
    <property type="match status" value="1"/>
</dbReference>
<name>A0A7X2HCE4_9BACL</name>
<dbReference type="EMBL" id="WJXB01000017">
    <property type="protein sequence ID" value="MRN56913.1"/>
    <property type="molecule type" value="Genomic_DNA"/>
</dbReference>